<dbReference type="AlphaFoldDB" id="A0A848H7N9"/>
<protein>
    <recommendedName>
        <fullName evidence="3">DUF2971 domain-containing protein</fullName>
    </recommendedName>
</protein>
<dbReference type="RefSeq" id="WP_169420244.1">
    <property type="nucleotide sequence ID" value="NZ_JABBFX010000002.1"/>
</dbReference>
<comment type="caution">
    <text evidence="1">The sequence shown here is derived from an EMBL/GenBank/DDBJ whole genome shotgun (WGS) entry which is preliminary data.</text>
</comment>
<accession>A0A848H7N9</accession>
<evidence type="ECO:0000313" key="2">
    <source>
        <dbReference type="Proteomes" id="UP000541185"/>
    </source>
</evidence>
<keyword evidence="2" id="KW-1185">Reference proteome</keyword>
<name>A0A848H7N9_9BURK</name>
<evidence type="ECO:0000313" key="1">
    <source>
        <dbReference type="EMBL" id="NML45942.1"/>
    </source>
</evidence>
<dbReference type="SUPFAM" id="SSF56399">
    <property type="entry name" value="ADP-ribosylation"/>
    <property type="match status" value="1"/>
</dbReference>
<reference evidence="1 2" key="1">
    <citation type="submission" date="2020-04" db="EMBL/GenBank/DDBJ databases">
        <title>Ramlibacter sp. G-1-2-2 isolated from soil.</title>
        <authorList>
            <person name="Dahal R.H."/>
        </authorList>
    </citation>
    <scope>NUCLEOTIDE SEQUENCE [LARGE SCALE GENOMIC DNA]</scope>
    <source>
        <strain evidence="1 2">G-1-2-2</strain>
    </source>
</reference>
<sequence length="304" mass="33249">MPLYHATTRTFAAGEIVASSGANAFYPDVGPLLDAARPPGFPARKDCVFAADTVDAATAFAYGQGTPRAQVKVYEVDFVSSTHRGPMAIVHAIRKKLEARVAPDALIKEYWGSTRAWSFWETLGASFRVVVPVSTATQGAVTLFGLGYDSDVNQASTLDSWLAQARLMFVHTIKCRGSDGRVRNFVYEPKLPGLDVPKRWDIVVRSQVQSAAEEVFELQLTEFSPGVLTVTMVHHHEAPHLKAMGIPEGLLPHVRGHLGKRIESSPSAGAAGVFRTQRATKMWKRLESLGLARYDVGRDVYQLA</sequence>
<dbReference type="Proteomes" id="UP000541185">
    <property type="component" value="Unassembled WGS sequence"/>
</dbReference>
<gene>
    <name evidence="1" type="ORF">HHL11_19490</name>
</gene>
<organism evidence="1 2">
    <name type="scientific">Ramlibacter agri</name>
    <dbReference type="NCBI Taxonomy" id="2728837"/>
    <lineage>
        <taxon>Bacteria</taxon>
        <taxon>Pseudomonadati</taxon>
        <taxon>Pseudomonadota</taxon>
        <taxon>Betaproteobacteria</taxon>
        <taxon>Burkholderiales</taxon>
        <taxon>Comamonadaceae</taxon>
        <taxon>Ramlibacter</taxon>
    </lineage>
</organism>
<evidence type="ECO:0008006" key="3">
    <source>
        <dbReference type="Google" id="ProtNLM"/>
    </source>
</evidence>
<dbReference type="EMBL" id="JABBFX010000002">
    <property type="protein sequence ID" value="NML45942.1"/>
    <property type="molecule type" value="Genomic_DNA"/>
</dbReference>
<proteinExistence type="predicted"/>